<sequence length="52" mass="6157">MIFILKKKIENIIATNFTLHIYGNYSRKQGNLDVGWVKRSATQQQYVSWQLL</sequence>
<evidence type="ECO:0000313" key="2">
    <source>
        <dbReference type="Proteomes" id="UP000683511"/>
    </source>
</evidence>
<evidence type="ECO:0000313" key="1">
    <source>
        <dbReference type="EMBL" id="QXE22511.1"/>
    </source>
</evidence>
<dbReference type="AlphaFoldDB" id="A0A975T6W4"/>
<dbReference type="Proteomes" id="UP000683511">
    <property type="component" value="Chromosome"/>
</dbReference>
<gene>
    <name evidence="1" type="ORF">B6N60_01194</name>
</gene>
<dbReference type="KEGG" id="rsin:B6N60_01194"/>
<proteinExistence type="predicted"/>
<name>A0A975T6W4_9NOST</name>
<organism evidence="1 2">
    <name type="scientific">Richelia sinica FACHB-800</name>
    <dbReference type="NCBI Taxonomy" id="1357546"/>
    <lineage>
        <taxon>Bacteria</taxon>
        <taxon>Bacillati</taxon>
        <taxon>Cyanobacteriota</taxon>
        <taxon>Cyanophyceae</taxon>
        <taxon>Nostocales</taxon>
        <taxon>Nostocaceae</taxon>
        <taxon>Richelia</taxon>
    </lineage>
</organism>
<reference evidence="1" key="1">
    <citation type="submission" date="2017-04" db="EMBL/GenBank/DDBJ databases">
        <title>Genome deletions in a multicellular cyanobacterial endosymbiont for morphological adaptation in marine diatoms.</title>
        <authorList>
            <person name="Wang Y."/>
            <person name="Gao H."/>
            <person name="Li R."/>
            <person name="Xu X."/>
        </authorList>
    </citation>
    <scope>NUCLEOTIDE SEQUENCE</scope>
    <source>
        <strain evidence="1">FACHB 800</strain>
    </source>
</reference>
<keyword evidence="2" id="KW-1185">Reference proteome</keyword>
<dbReference type="EMBL" id="CP021056">
    <property type="protein sequence ID" value="QXE22511.1"/>
    <property type="molecule type" value="Genomic_DNA"/>
</dbReference>
<protein>
    <submittedName>
        <fullName evidence="1">Uncharacterized protein</fullName>
    </submittedName>
</protein>
<accession>A0A975T6W4</accession>